<comment type="caution">
    <text evidence="2">The sequence shown here is derived from an EMBL/GenBank/DDBJ whole genome shotgun (WGS) entry which is preliminary data.</text>
</comment>
<dbReference type="AlphaFoldDB" id="A0A366HAC7"/>
<evidence type="ECO:0000313" key="2">
    <source>
        <dbReference type="EMBL" id="RBP38107.1"/>
    </source>
</evidence>
<protein>
    <recommendedName>
        <fullName evidence="4">Peptidase C39-like protein</fullName>
    </recommendedName>
</protein>
<dbReference type="Proteomes" id="UP000253426">
    <property type="component" value="Unassembled WGS sequence"/>
</dbReference>
<evidence type="ECO:0008006" key="4">
    <source>
        <dbReference type="Google" id="ProtNLM"/>
    </source>
</evidence>
<sequence>MRRGVRVNSLALAVSLFAFTQCAQKSLGHANVKIPEVSRATQTSPLAFDKPTPIEQQTRHDCGIAALEHAAKLWGVDLSAKLPLELRVQPSSLASLATLAKRHGFEAYVMQAGSEGLDPYKEVNLQLADERPLILLLRFPPSIGGMWSYIRAVQKSPDFHANPSQWQRHFVVLTASSGSHTNGIAQKYTLMDPASGRYRNVGMWWLDLFWRRQDAKYLLIGK</sequence>
<gene>
    <name evidence="2" type="ORF">DES53_112105</name>
</gene>
<keyword evidence="1" id="KW-0732">Signal</keyword>
<proteinExistence type="predicted"/>
<keyword evidence="3" id="KW-1185">Reference proteome</keyword>
<accession>A0A366HAC7</accession>
<dbReference type="Gene3D" id="3.90.70.10">
    <property type="entry name" value="Cysteine proteinases"/>
    <property type="match status" value="1"/>
</dbReference>
<evidence type="ECO:0000256" key="1">
    <source>
        <dbReference type="SAM" id="SignalP"/>
    </source>
</evidence>
<feature type="chain" id="PRO_5016918784" description="Peptidase C39-like protein" evidence="1">
    <location>
        <begin position="24"/>
        <end position="222"/>
    </location>
</feature>
<feature type="signal peptide" evidence="1">
    <location>
        <begin position="1"/>
        <end position="23"/>
    </location>
</feature>
<name>A0A366HAC7_9BACT</name>
<reference evidence="2 3" key="1">
    <citation type="submission" date="2018-06" db="EMBL/GenBank/DDBJ databases">
        <title>Genomic Encyclopedia of Type Strains, Phase IV (KMG-IV): sequencing the most valuable type-strain genomes for metagenomic binning, comparative biology and taxonomic classification.</title>
        <authorList>
            <person name="Goeker M."/>
        </authorList>
    </citation>
    <scope>NUCLEOTIDE SEQUENCE [LARGE SCALE GENOMIC DNA]</scope>
    <source>
        <strain evidence="2 3">DSM 25532</strain>
    </source>
</reference>
<dbReference type="EMBL" id="QNRR01000012">
    <property type="protein sequence ID" value="RBP38107.1"/>
    <property type="molecule type" value="Genomic_DNA"/>
</dbReference>
<evidence type="ECO:0000313" key="3">
    <source>
        <dbReference type="Proteomes" id="UP000253426"/>
    </source>
</evidence>
<organism evidence="2 3">
    <name type="scientific">Roseimicrobium gellanilyticum</name>
    <dbReference type="NCBI Taxonomy" id="748857"/>
    <lineage>
        <taxon>Bacteria</taxon>
        <taxon>Pseudomonadati</taxon>
        <taxon>Verrucomicrobiota</taxon>
        <taxon>Verrucomicrobiia</taxon>
        <taxon>Verrucomicrobiales</taxon>
        <taxon>Verrucomicrobiaceae</taxon>
        <taxon>Roseimicrobium</taxon>
    </lineage>
</organism>